<dbReference type="InterPro" id="IPR014044">
    <property type="entry name" value="CAP_dom"/>
</dbReference>
<feature type="region of interest" description="Disordered" evidence="1">
    <location>
        <begin position="38"/>
        <end position="104"/>
    </location>
</feature>
<gene>
    <name evidence="4" type="ORF">AUQ48_05635</name>
</gene>
<protein>
    <recommendedName>
        <fullName evidence="3">SCP domain-containing protein</fullName>
    </recommendedName>
</protein>
<comment type="caution">
    <text evidence="4">The sequence shown here is derived from an EMBL/GenBank/DDBJ whole genome shotgun (WGS) entry which is preliminary data.</text>
</comment>
<dbReference type="AlphaFoldDB" id="A0A2N4T0Q1"/>
<feature type="compositionally biased region" description="Low complexity" evidence="1">
    <location>
        <begin position="79"/>
        <end position="104"/>
    </location>
</feature>
<dbReference type="SUPFAM" id="SSF55797">
    <property type="entry name" value="PR-1-like"/>
    <property type="match status" value="1"/>
</dbReference>
<feature type="chain" id="PRO_5014840104" description="SCP domain-containing protein" evidence="2">
    <location>
        <begin position="28"/>
        <end position="442"/>
    </location>
</feature>
<keyword evidence="2" id="KW-0732">Signal</keyword>
<feature type="signal peptide" evidence="2">
    <location>
        <begin position="1"/>
        <end position="27"/>
    </location>
</feature>
<name>A0A2N4T0Q1_9MICC</name>
<dbReference type="Pfam" id="PF00188">
    <property type="entry name" value="CAP"/>
    <property type="match status" value="1"/>
</dbReference>
<dbReference type="RefSeq" id="WP_143709870.1">
    <property type="nucleotide sequence ID" value="NZ_LOMZ01000001.1"/>
</dbReference>
<dbReference type="InterPro" id="IPR035940">
    <property type="entry name" value="CAP_sf"/>
</dbReference>
<organism evidence="4 5">
    <name type="scientific">Kocuria flava</name>
    <dbReference type="NCBI Taxonomy" id="446860"/>
    <lineage>
        <taxon>Bacteria</taxon>
        <taxon>Bacillati</taxon>
        <taxon>Actinomycetota</taxon>
        <taxon>Actinomycetes</taxon>
        <taxon>Micrococcales</taxon>
        <taxon>Micrococcaceae</taxon>
        <taxon>Kocuria</taxon>
    </lineage>
</organism>
<evidence type="ECO:0000259" key="3">
    <source>
        <dbReference type="Pfam" id="PF00188"/>
    </source>
</evidence>
<evidence type="ECO:0000313" key="5">
    <source>
        <dbReference type="Proteomes" id="UP000234632"/>
    </source>
</evidence>
<feature type="compositionally biased region" description="Low complexity" evidence="1">
    <location>
        <begin position="38"/>
        <end position="50"/>
    </location>
</feature>
<dbReference type="Proteomes" id="UP000234632">
    <property type="component" value="Unassembled WGS sequence"/>
</dbReference>
<accession>A0A2N4T0Q1</accession>
<dbReference type="Pfam" id="PF08310">
    <property type="entry name" value="LGFP"/>
    <property type="match status" value="2"/>
</dbReference>
<reference evidence="4 5" key="1">
    <citation type="submission" date="2015-12" db="EMBL/GenBank/DDBJ databases">
        <authorList>
            <person name="Shamseldin A."/>
            <person name="Moawad H."/>
            <person name="Abd El-Rahim W.M."/>
            <person name="Sadowsky M.J."/>
        </authorList>
    </citation>
    <scope>NUCLEOTIDE SEQUENCE [LARGE SCALE GENOMIC DNA]</scope>
    <source>
        <strain evidence="4 5">S43</strain>
    </source>
</reference>
<proteinExistence type="predicted"/>
<dbReference type="InterPro" id="IPR013207">
    <property type="entry name" value="LGFP"/>
</dbReference>
<evidence type="ECO:0000313" key="4">
    <source>
        <dbReference type="EMBL" id="PLC11812.1"/>
    </source>
</evidence>
<dbReference type="EMBL" id="LOMZ01000001">
    <property type="protein sequence ID" value="PLC11812.1"/>
    <property type="molecule type" value="Genomic_DNA"/>
</dbReference>
<evidence type="ECO:0000256" key="2">
    <source>
        <dbReference type="SAM" id="SignalP"/>
    </source>
</evidence>
<feature type="domain" description="SCP" evidence="3">
    <location>
        <begin position="118"/>
        <end position="225"/>
    </location>
</feature>
<evidence type="ECO:0000256" key="1">
    <source>
        <dbReference type="SAM" id="MobiDB-lite"/>
    </source>
</evidence>
<dbReference type="Gene3D" id="3.40.33.10">
    <property type="entry name" value="CAP"/>
    <property type="match status" value="1"/>
</dbReference>
<sequence length="442" mass="46242">MPAVPPRSVLALATAAALLLGGAPALAAELPAPVAELPAPVAADPGAPAPGDRPRPAPAGVLSGGATIDGAPAAPPAAPAGAAAASAEPSSPESPAGRTGTAAAAPVTTLAHVEEAFRIVNDHRGQAKRAPLAYNSALSRTAQRWAETMAAARAPLSNPDPWSGAPAGGTRMDQYYGKGEFTGTFAGTDAVQALTHWLLDFYPRNGTDQFARDLTHVGIGVAHVPTTGPDGPGWETYLTLYYYAYPAGQAVPGTWADPESGWQAPVPTAHPVGGAIGSRWARMGGEAVVGAPTTPERGGLAEGGVYQQFARAGRTTTIYWAPGHGAWPLENWTAIGRKWIAAGREHTHGLPVIEERSLPGGAWQMFRRGTNVYKVLWSPGTGARIVQENSAIGQRWKAAGYERGYGFPVTDEYRWGTEVRQRFSGGHTVHWSSVTKRVWVTR</sequence>